<organism evidence="3 4">
    <name type="scientific">Devosia nanyangense</name>
    <dbReference type="NCBI Taxonomy" id="1228055"/>
    <lineage>
        <taxon>Bacteria</taxon>
        <taxon>Pseudomonadati</taxon>
        <taxon>Pseudomonadota</taxon>
        <taxon>Alphaproteobacteria</taxon>
        <taxon>Hyphomicrobiales</taxon>
        <taxon>Devosiaceae</taxon>
        <taxon>Devosia</taxon>
    </lineage>
</organism>
<feature type="transmembrane region" description="Helical" evidence="2">
    <location>
        <begin position="59"/>
        <end position="80"/>
    </location>
</feature>
<comment type="caution">
    <text evidence="3">The sequence shown here is derived from an EMBL/GenBank/DDBJ whole genome shotgun (WGS) entry which is preliminary data.</text>
</comment>
<name>A0A933NZU1_9HYPH</name>
<proteinExistence type="predicted"/>
<accession>A0A933NZU1</accession>
<keyword evidence="2" id="KW-0472">Membrane</keyword>
<sequence length="411" mass="43058">MRQHWKRPHSLRMEHQAMTWKTILDGVKGTFAWLDNFLTGLLVPSDDKTTTAWSVLSTIFGRAITLGIIGFIVLAIVAWIQGPVVSMRLSDKTARVAGVVYALPLTVAHVSGTATILSCHLIPKDAKTGKDNQIALSVVYTLQTVATTVADSAYTYLIPQDRLSHPFLPDTTAIGLSSAGLLVSLGHTSPSYTTQAQTLANSILGAFGTGVTINNSTDPSFDFEAKQKELCAGLTVDSAAPAGIVVADTPASEDSTPVGVQGRFDAEVRLGTPVKLQPVFSKLAGLSEDALAVFSQTSNTLMAQIDRADGTAAPVAAADAAASIDGIVYRYPAAGSISVCLKACSDESRLIKRPMALMLPGQEASLHIDRGWFGTRSLNLDFGAGGNLTGFSSGGDAAGPAPTTETDQPPD</sequence>
<dbReference type="EMBL" id="JACRAF010000061">
    <property type="protein sequence ID" value="MBI4923705.1"/>
    <property type="molecule type" value="Genomic_DNA"/>
</dbReference>
<evidence type="ECO:0000313" key="4">
    <source>
        <dbReference type="Proteomes" id="UP000782610"/>
    </source>
</evidence>
<feature type="region of interest" description="Disordered" evidence="1">
    <location>
        <begin position="391"/>
        <end position="411"/>
    </location>
</feature>
<dbReference type="Proteomes" id="UP000782610">
    <property type="component" value="Unassembled WGS sequence"/>
</dbReference>
<keyword evidence="2" id="KW-0812">Transmembrane</keyword>
<feature type="transmembrane region" description="Helical" evidence="2">
    <location>
        <begin position="134"/>
        <end position="157"/>
    </location>
</feature>
<gene>
    <name evidence="3" type="ORF">HY834_18350</name>
</gene>
<reference evidence="3" key="1">
    <citation type="submission" date="2020-07" db="EMBL/GenBank/DDBJ databases">
        <title>Huge and variable diversity of episymbiotic CPR bacteria and DPANN archaea in groundwater ecosystems.</title>
        <authorList>
            <person name="He C.Y."/>
            <person name="Keren R."/>
            <person name="Whittaker M."/>
            <person name="Farag I.F."/>
            <person name="Doudna J."/>
            <person name="Cate J.H.D."/>
            <person name="Banfield J.F."/>
        </authorList>
    </citation>
    <scope>NUCLEOTIDE SEQUENCE</scope>
    <source>
        <strain evidence="3">NC_groundwater_1586_Pr3_B-0.1um_66_15</strain>
    </source>
</reference>
<keyword evidence="2" id="KW-1133">Transmembrane helix</keyword>
<feature type="transmembrane region" description="Helical" evidence="2">
    <location>
        <begin position="100"/>
        <end position="122"/>
    </location>
</feature>
<protein>
    <submittedName>
        <fullName evidence="3">Uncharacterized protein</fullName>
    </submittedName>
</protein>
<evidence type="ECO:0000256" key="2">
    <source>
        <dbReference type="SAM" id="Phobius"/>
    </source>
</evidence>
<evidence type="ECO:0000256" key="1">
    <source>
        <dbReference type="SAM" id="MobiDB-lite"/>
    </source>
</evidence>
<evidence type="ECO:0000313" key="3">
    <source>
        <dbReference type="EMBL" id="MBI4923705.1"/>
    </source>
</evidence>
<dbReference type="AlphaFoldDB" id="A0A933NZU1"/>